<protein>
    <recommendedName>
        <fullName evidence="4">RRM domain-containing protein</fullName>
    </recommendedName>
</protein>
<name>A0A7R9ETV6_9NEOP</name>
<sequence>MDTEYSAGGIAKLLNPKGYTVPELKDFFEKRETVDYKKTSSKSKKRKSESTGGVVQSSISENDEKILNKNKKLKNKVVEGTPVKKQKIEENNHSILREKSKDFSVKSSKRVRKKKRIPRDEEKESRTIFVGNVPNSWNKFKIKRYFSKYGAVENLRLRCPPLADPRVPKKVAIITKKFHPDRTNIHVFVCFVEKDSAYKALAANGALLDEHHIQVDLAEKNSKAEHDPRKAIFIGNLPFSAEEEDLWKMFEECGNIENIRVSRDKYTGVGRGFGYVNFQNADGVELALKLNGEKLKDRELRITRYSSSKKPKKQFRGKVVQSDENTKGKNRALQKPSEDLSQHFFLPHAACQLVSWVLLWLPILVHHVRDHSWGPDQI</sequence>
<proteinExistence type="predicted"/>
<gene>
    <name evidence="5" type="ORF">TBIB3V08_LOCUS3274</name>
</gene>
<feature type="region of interest" description="Disordered" evidence="3">
    <location>
        <begin position="100"/>
        <end position="121"/>
    </location>
</feature>
<evidence type="ECO:0000259" key="4">
    <source>
        <dbReference type="PROSITE" id="PS50102"/>
    </source>
</evidence>
<dbReference type="InterPro" id="IPR035979">
    <property type="entry name" value="RBD_domain_sf"/>
</dbReference>
<dbReference type="Gene3D" id="3.30.70.330">
    <property type="match status" value="2"/>
</dbReference>
<dbReference type="GO" id="GO:0003729">
    <property type="term" value="F:mRNA binding"/>
    <property type="evidence" value="ECO:0007669"/>
    <property type="project" value="TreeGrafter"/>
</dbReference>
<accession>A0A7R9ETV6</accession>
<organism evidence="5">
    <name type="scientific">Timema bartmani</name>
    <dbReference type="NCBI Taxonomy" id="61472"/>
    <lineage>
        <taxon>Eukaryota</taxon>
        <taxon>Metazoa</taxon>
        <taxon>Ecdysozoa</taxon>
        <taxon>Arthropoda</taxon>
        <taxon>Hexapoda</taxon>
        <taxon>Insecta</taxon>
        <taxon>Pterygota</taxon>
        <taxon>Neoptera</taxon>
        <taxon>Polyneoptera</taxon>
        <taxon>Phasmatodea</taxon>
        <taxon>Timematodea</taxon>
        <taxon>Timematoidea</taxon>
        <taxon>Timematidae</taxon>
        <taxon>Timema</taxon>
    </lineage>
</organism>
<feature type="region of interest" description="Disordered" evidence="3">
    <location>
        <begin position="34"/>
        <end position="62"/>
    </location>
</feature>
<dbReference type="PROSITE" id="PS50102">
    <property type="entry name" value="RRM"/>
    <property type="match status" value="2"/>
</dbReference>
<dbReference type="InterPro" id="IPR034221">
    <property type="entry name" value="RBM34_RRM2"/>
</dbReference>
<feature type="domain" description="RRM" evidence="4">
    <location>
        <begin position="230"/>
        <end position="307"/>
    </location>
</feature>
<keyword evidence="1 2" id="KW-0694">RNA-binding</keyword>
<dbReference type="InterPro" id="IPR050502">
    <property type="entry name" value="Euk_RNA-bind_prot"/>
</dbReference>
<feature type="compositionally biased region" description="Polar residues" evidence="3">
    <location>
        <begin position="51"/>
        <end position="60"/>
    </location>
</feature>
<dbReference type="SUPFAM" id="SSF54928">
    <property type="entry name" value="RNA-binding domain, RBD"/>
    <property type="match status" value="3"/>
</dbReference>
<dbReference type="Pfam" id="PF00076">
    <property type="entry name" value="RRM_1"/>
    <property type="match status" value="1"/>
</dbReference>
<dbReference type="PANTHER" id="PTHR48025:SF1">
    <property type="entry name" value="RRM DOMAIN-CONTAINING PROTEIN"/>
    <property type="match status" value="1"/>
</dbReference>
<dbReference type="AlphaFoldDB" id="A0A7R9ETV6"/>
<dbReference type="PANTHER" id="PTHR48025">
    <property type="entry name" value="OS02G0815200 PROTEIN"/>
    <property type="match status" value="1"/>
</dbReference>
<evidence type="ECO:0000313" key="5">
    <source>
        <dbReference type="EMBL" id="CAD7440783.1"/>
    </source>
</evidence>
<feature type="region of interest" description="Disordered" evidence="3">
    <location>
        <begin position="308"/>
        <end position="333"/>
    </location>
</feature>
<evidence type="ECO:0000256" key="1">
    <source>
        <dbReference type="ARBA" id="ARBA00022884"/>
    </source>
</evidence>
<evidence type="ECO:0000256" key="2">
    <source>
        <dbReference type="PROSITE-ProRule" id="PRU00176"/>
    </source>
</evidence>
<dbReference type="SMART" id="SM00360">
    <property type="entry name" value="RRM"/>
    <property type="match status" value="2"/>
</dbReference>
<dbReference type="EMBL" id="OD565082">
    <property type="protein sequence ID" value="CAD7440783.1"/>
    <property type="molecule type" value="Genomic_DNA"/>
</dbReference>
<reference evidence="5" key="1">
    <citation type="submission" date="2020-11" db="EMBL/GenBank/DDBJ databases">
        <authorList>
            <person name="Tran Van P."/>
        </authorList>
    </citation>
    <scope>NUCLEOTIDE SEQUENCE</scope>
</reference>
<dbReference type="CDD" id="cd12395">
    <property type="entry name" value="RRM2_RBM34"/>
    <property type="match status" value="1"/>
</dbReference>
<dbReference type="InterPro" id="IPR012677">
    <property type="entry name" value="Nucleotide-bd_a/b_plait_sf"/>
</dbReference>
<dbReference type="CDD" id="cd12394">
    <property type="entry name" value="RRM1_RBM34"/>
    <property type="match status" value="1"/>
</dbReference>
<feature type="compositionally biased region" description="Basic residues" evidence="3">
    <location>
        <begin position="107"/>
        <end position="117"/>
    </location>
</feature>
<dbReference type="InterPro" id="IPR000504">
    <property type="entry name" value="RRM_dom"/>
</dbReference>
<evidence type="ECO:0000256" key="3">
    <source>
        <dbReference type="SAM" id="MobiDB-lite"/>
    </source>
</evidence>
<feature type="domain" description="RRM" evidence="4">
    <location>
        <begin position="126"/>
        <end position="220"/>
    </location>
</feature>